<gene>
    <name evidence="10" type="ORF">BpHYR1_035567</name>
</gene>
<dbReference type="SMART" id="SM00524">
    <property type="entry name" value="DWB"/>
    <property type="match status" value="1"/>
</dbReference>
<dbReference type="Gene3D" id="2.60.200.10">
    <property type="match status" value="1"/>
</dbReference>
<keyword evidence="3" id="KW-0862">Zinc</keyword>
<evidence type="ECO:0000256" key="6">
    <source>
        <dbReference type="ARBA" id="ARBA00023242"/>
    </source>
</evidence>
<dbReference type="PROSITE" id="PS51075">
    <property type="entry name" value="MH1"/>
    <property type="match status" value="1"/>
</dbReference>
<feature type="domain" description="MH2" evidence="9">
    <location>
        <begin position="192"/>
        <end position="387"/>
    </location>
</feature>
<dbReference type="SUPFAM" id="SSF56366">
    <property type="entry name" value="SMAD MH1 domain"/>
    <property type="match status" value="1"/>
</dbReference>
<dbReference type="GO" id="GO:0030509">
    <property type="term" value="P:BMP signaling pathway"/>
    <property type="evidence" value="ECO:0007669"/>
    <property type="project" value="TreeGrafter"/>
</dbReference>
<dbReference type="GO" id="GO:0000978">
    <property type="term" value="F:RNA polymerase II cis-regulatory region sequence-specific DNA binding"/>
    <property type="evidence" value="ECO:0007669"/>
    <property type="project" value="TreeGrafter"/>
</dbReference>
<dbReference type="PANTHER" id="PTHR13703">
    <property type="entry name" value="SMAD"/>
    <property type="match status" value="1"/>
</dbReference>
<dbReference type="GO" id="GO:0000981">
    <property type="term" value="F:DNA-binding transcription factor activity, RNA polymerase II-specific"/>
    <property type="evidence" value="ECO:0007669"/>
    <property type="project" value="TreeGrafter"/>
</dbReference>
<keyword evidence="5 7" id="KW-0804">Transcription</keyword>
<organism evidence="10 11">
    <name type="scientific">Brachionus plicatilis</name>
    <name type="common">Marine rotifer</name>
    <name type="synonym">Brachionus muelleri</name>
    <dbReference type="NCBI Taxonomy" id="10195"/>
    <lineage>
        <taxon>Eukaryota</taxon>
        <taxon>Metazoa</taxon>
        <taxon>Spiralia</taxon>
        <taxon>Gnathifera</taxon>
        <taxon>Rotifera</taxon>
        <taxon>Eurotatoria</taxon>
        <taxon>Monogononta</taxon>
        <taxon>Pseudotrocha</taxon>
        <taxon>Ploima</taxon>
        <taxon>Brachionidae</taxon>
        <taxon>Brachionus</taxon>
    </lineage>
</organism>
<keyword evidence="11" id="KW-1185">Reference proteome</keyword>
<dbReference type="GO" id="GO:0030154">
    <property type="term" value="P:cell differentiation"/>
    <property type="evidence" value="ECO:0007669"/>
    <property type="project" value="TreeGrafter"/>
</dbReference>
<protein>
    <recommendedName>
        <fullName evidence="7">Mothers against decapentaplegic homolog</fullName>
        <shortName evidence="7">MAD homolog</shortName>
        <shortName evidence="7">Mothers against DPP homolog</shortName>
    </recommendedName>
    <alternativeName>
        <fullName evidence="7">SMAD family member</fullName>
    </alternativeName>
</protein>
<evidence type="ECO:0000256" key="7">
    <source>
        <dbReference type="RuleBase" id="RU361195"/>
    </source>
</evidence>
<dbReference type="GO" id="GO:0005737">
    <property type="term" value="C:cytoplasm"/>
    <property type="evidence" value="ECO:0007669"/>
    <property type="project" value="UniProtKB-SubCell"/>
</dbReference>
<dbReference type="SUPFAM" id="SSF49879">
    <property type="entry name" value="SMAD/FHA domain"/>
    <property type="match status" value="1"/>
</dbReference>
<evidence type="ECO:0000256" key="1">
    <source>
        <dbReference type="ARBA" id="ARBA00005545"/>
    </source>
</evidence>
<accession>A0A3M7PBJ4</accession>
<dbReference type="InterPro" id="IPR013790">
    <property type="entry name" value="Dwarfin"/>
</dbReference>
<dbReference type="InterPro" id="IPR003619">
    <property type="entry name" value="MAD_homology1_Dwarfin-type"/>
</dbReference>
<evidence type="ECO:0000259" key="9">
    <source>
        <dbReference type="PROSITE" id="PS51076"/>
    </source>
</evidence>
<evidence type="ECO:0000256" key="2">
    <source>
        <dbReference type="ARBA" id="ARBA00022723"/>
    </source>
</evidence>
<proteinExistence type="inferred from homology"/>
<dbReference type="GO" id="GO:0046872">
    <property type="term" value="F:metal ion binding"/>
    <property type="evidence" value="ECO:0007669"/>
    <property type="project" value="UniProtKB-KW"/>
</dbReference>
<evidence type="ECO:0000259" key="8">
    <source>
        <dbReference type="PROSITE" id="PS51075"/>
    </source>
</evidence>
<evidence type="ECO:0000256" key="4">
    <source>
        <dbReference type="ARBA" id="ARBA00023015"/>
    </source>
</evidence>
<dbReference type="InterPro" id="IPR008984">
    <property type="entry name" value="SMAD_FHA_dom_sf"/>
</dbReference>
<reference evidence="10 11" key="1">
    <citation type="journal article" date="2018" name="Sci. Rep.">
        <title>Genomic signatures of local adaptation to the degree of environmental predictability in rotifers.</title>
        <authorList>
            <person name="Franch-Gras L."/>
            <person name="Hahn C."/>
            <person name="Garcia-Roger E.M."/>
            <person name="Carmona M.J."/>
            <person name="Serra M."/>
            <person name="Gomez A."/>
        </authorList>
    </citation>
    <scope>NUCLEOTIDE SEQUENCE [LARGE SCALE GENOMIC DNA]</scope>
    <source>
        <strain evidence="10">HYR1</strain>
    </source>
</reference>
<dbReference type="AlphaFoldDB" id="A0A3M7PBJ4"/>
<dbReference type="Gene3D" id="3.90.520.10">
    <property type="entry name" value="SMAD MH1 domain"/>
    <property type="match status" value="1"/>
</dbReference>
<dbReference type="GO" id="GO:0060395">
    <property type="term" value="P:SMAD protein signal transduction"/>
    <property type="evidence" value="ECO:0007669"/>
    <property type="project" value="TreeGrafter"/>
</dbReference>
<feature type="domain" description="MH1" evidence="8">
    <location>
        <begin position="1"/>
        <end position="70"/>
    </location>
</feature>
<dbReference type="OrthoDB" id="5794312at2759"/>
<keyword evidence="6 7" id="KW-0539">Nucleus</keyword>
<keyword evidence="2" id="KW-0479">Metal-binding</keyword>
<dbReference type="SMART" id="SM00523">
    <property type="entry name" value="DWA"/>
    <property type="match status" value="1"/>
</dbReference>
<dbReference type="Pfam" id="PF03165">
    <property type="entry name" value="MH1"/>
    <property type="match status" value="1"/>
</dbReference>
<dbReference type="InterPro" id="IPR013019">
    <property type="entry name" value="MAD_homology_MH1"/>
</dbReference>
<dbReference type="InterPro" id="IPR036578">
    <property type="entry name" value="SMAD_MH1_sf"/>
</dbReference>
<dbReference type="EMBL" id="REGN01012211">
    <property type="protein sequence ID" value="RMZ96422.1"/>
    <property type="molecule type" value="Genomic_DNA"/>
</dbReference>
<dbReference type="Pfam" id="PF03166">
    <property type="entry name" value="MH2"/>
    <property type="match status" value="1"/>
</dbReference>
<keyword evidence="7" id="KW-0963">Cytoplasm</keyword>
<dbReference type="Proteomes" id="UP000276133">
    <property type="component" value="Unassembled WGS sequence"/>
</dbReference>
<dbReference type="PROSITE" id="PS51076">
    <property type="entry name" value="MH2"/>
    <property type="match status" value="1"/>
</dbReference>
<feature type="non-terminal residue" evidence="10">
    <location>
        <position position="1"/>
    </location>
</feature>
<comment type="caution">
    <text evidence="10">The sequence shown here is derived from an EMBL/GenBank/DDBJ whole genome shotgun (WGS) entry which is preliminary data.</text>
</comment>
<dbReference type="InterPro" id="IPR001132">
    <property type="entry name" value="SMAD_dom_Dwarfin-type"/>
</dbReference>
<evidence type="ECO:0000313" key="10">
    <source>
        <dbReference type="EMBL" id="RMZ96422.1"/>
    </source>
</evidence>
<evidence type="ECO:0000313" key="11">
    <source>
        <dbReference type="Proteomes" id="UP000276133"/>
    </source>
</evidence>
<dbReference type="GO" id="GO:0070411">
    <property type="term" value="F:I-SMAD binding"/>
    <property type="evidence" value="ECO:0007669"/>
    <property type="project" value="TreeGrafter"/>
</dbReference>
<name>A0A3M7PBJ4_BRAPC</name>
<keyword evidence="4 7" id="KW-0805">Transcription regulation</keyword>
<comment type="subcellular location">
    <subcellularLocation>
        <location evidence="7">Cytoplasm</location>
    </subcellularLocation>
    <subcellularLocation>
        <location evidence="7">Nucleus</location>
    </subcellularLocation>
</comment>
<evidence type="ECO:0000256" key="5">
    <source>
        <dbReference type="ARBA" id="ARBA00023163"/>
    </source>
</evidence>
<dbReference type="GO" id="GO:0009653">
    <property type="term" value="P:anatomical structure morphogenesis"/>
    <property type="evidence" value="ECO:0007669"/>
    <property type="project" value="TreeGrafter"/>
</dbReference>
<evidence type="ECO:0000256" key="3">
    <source>
        <dbReference type="ARBA" id="ARBA00022833"/>
    </source>
</evidence>
<comment type="similarity">
    <text evidence="1 7">Belongs to the dwarfin/SMAD family.</text>
</comment>
<dbReference type="GO" id="GO:0071144">
    <property type="term" value="C:heteromeric SMAD protein complex"/>
    <property type="evidence" value="ECO:0007669"/>
    <property type="project" value="TreeGrafter"/>
</dbReference>
<dbReference type="InterPro" id="IPR017855">
    <property type="entry name" value="SMAD-like_dom_sf"/>
</dbReference>
<sequence>PNAVQDRVQVLRKTLPHVVYCRIWRWPDLQNCNELKSVPNCQQGYSNKKDDNNVCINPYHYIRIEPPGLSNSISSSTSSGQPLTVYVPKMQQQQQHSQIHQGYSQTLSPPLNPPFANTPPELSTDLLNYNMAQTSPSPLSILSPSSIGSNVMSNQFSPFISEDDSSEINDISPSPIGPFDLMPVPMIEQPYWCSLSYYEMKQRVGEMFHVSSSVHKVTIDGYTDPSSAQRFCLGVLSNVNRTNEIEMTRHYIGKGLQLSYENGQVFAECLSENPVFVQSPNCNQRYQWHLATVVKIPPGCNLKIFDEADFVQVANETVYQGYEAVYALTRICTIRISFVKGWGADYRRQTILNTPCWIEVHLNNPLKLVDQILTKMGSPRTKCTSVS</sequence>
<dbReference type="STRING" id="10195.A0A3M7PBJ4"/>